<gene>
    <name evidence="1" type="ORF">GQ61_02610</name>
</gene>
<dbReference type="KEGG" id="naf:GQ61_02610"/>
<sequence length="85" mass="10347">MKHILLLVITTFFLSYPLEASFFKEEIVEEGAPTRIQYTRDQLLHLEKSPLSKLPLHIDLKFYHQKAQKSYKKYPRKQKRHDYRQ</sequence>
<protein>
    <submittedName>
        <fullName evidence="1">Uncharacterized protein</fullName>
    </submittedName>
</protein>
<accession>A0A1W6N3P0</accession>
<reference evidence="1 2" key="1">
    <citation type="submission" date="2014-06" db="EMBL/GenBank/DDBJ databases">
        <title>The genome of the endonuclear symbiont Nucleicultrix amoebiphila.</title>
        <authorList>
            <person name="Schulz F."/>
            <person name="Horn M."/>
        </authorList>
    </citation>
    <scope>NUCLEOTIDE SEQUENCE [LARGE SCALE GENOMIC DNA]</scope>
    <source>
        <strain evidence="1 2">FS5</strain>
    </source>
</reference>
<dbReference type="RefSeq" id="WP_085783784.1">
    <property type="nucleotide sequence ID" value="NZ_CP008743.1"/>
</dbReference>
<proteinExistence type="predicted"/>
<dbReference type="AlphaFoldDB" id="A0A1W6N3P0"/>
<name>A0A1W6N3P0_9PROT</name>
<dbReference type="EMBL" id="CP008743">
    <property type="protein sequence ID" value="ARN84396.1"/>
    <property type="molecule type" value="Genomic_DNA"/>
</dbReference>
<evidence type="ECO:0000313" key="1">
    <source>
        <dbReference type="EMBL" id="ARN84396.1"/>
    </source>
</evidence>
<organism evidence="1 2">
    <name type="scientific">Candidatus Nucleicultrix amoebiphila FS5</name>
    <dbReference type="NCBI Taxonomy" id="1414854"/>
    <lineage>
        <taxon>Bacteria</taxon>
        <taxon>Pseudomonadati</taxon>
        <taxon>Pseudomonadota</taxon>
        <taxon>Alphaproteobacteria</taxon>
        <taxon>Holosporales</taxon>
        <taxon>Candidatus Nucleicultricaceae</taxon>
        <taxon>Candidatus Nucleicultrix</taxon>
    </lineage>
</organism>
<dbReference type="Proteomes" id="UP000237351">
    <property type="component" value="Chromosome"/>
</dbReference>
<keyword evidence="2" id="KW-1185">Reference proteome</keyword>
<evidence type="ECO:0000313" key="2">
    <source>
        <dbReference type="Proteomes" id="UP000237351"/>
    </source>
</evidence>